<feature type="region of interest" description="Disordered" evidence="1">
    <location>
        <begin position="1"/>
        <end position="23"/>
    </location>
</feature>
<name>A0A6P8R3J2_GEOSA</name>
<dbReference type="InterPro" id="IPR028104">
    <property type="entry name" value="DUF4553"/>
</dbReference>
<evidence type="ECO:0000313" key="2">
    <source>
        <dbReference type="Proteomes" id="UP000515159"/>
    </source>
</evidence>
<dbReference type="OrthoDB" id="10028342at2759"/>
<dbReference type="PANTHER" id="PTHR14931:SF1">
    <property type="entry name" value="LIGAND DEPENDENT NUCLEAR RECEPTOR COREPRESSOR LIKE"/>
    <property type="match status" value="1"/>
</dbReference>
<dbReference type="InParanoid" id="A0A6P8R3J2"/>
<dbReference type="PANTHER" id="PTHR14931">
    <property type="entry name" value="GENE 340-RELATED"/>
    <property type="match status" value="1"/>
</dbReference>
<evidence type="ECO:0000313" key="3">
    <source>
        <dbReference type="RefSeq" id="XP_033804564.1"/>
    </source>
</evidence>
<accession>A0A6P8R3J2</accession>
<dbReference type="Pfam" id="PF15090">
    <property type="entry name" value="DUF4553"/>
    <property type="match status" value="1"/>
</dbReference>
<dbReference type="KEGG" id="gsh:117362382"/>
<sequence>MPVIRSQDSSTSNRAPDDASAPVPGVRPAPLLLSALPVLLLHCSTSTVCAKIMLQSDETSKLEKRTAALSKVLDSLCPYHRQQILNMLIFLTQELNVCTSHVTLESKKTLHEEKDGLLCSSVEHRHTRRCHLKYLKPNSLLPVKKIHCLSCQTLSLDSPNLNIHHFKTSQNGIKMNDCNRPRSPSPPPLSPIWNDNIELLKSMSDYGDFETKKFELNNQPPPLLPAVGSNRGLKICKKGRSGSLIEFSLSTNQKNKSVNSKKYMKSESASVFQDLMDRINERLKSIETLDIKTNPGKFTCIENRKAHSTKFGEFIKSLMQNAKANDYSFMELLSQHEKNVENKIIQTRFRKRQENLHAMHLSPDSSLLRRQLLQIKRELSCLNDPYVRKKLTCKGKRKKYVNSNESIPQKSRNKSRHNIPEGITLQDVNNQKKSVHRVAYQTQLLELPQQSLKPQFDTITCNNVVSNYLNLTTAGGETIGDKQDSIQYHLDSIRQGENECVFSVDYSGILGRTKCNIVTPGWYSVCVANDFMLNRSAKGKLSSVNLEKNKIVEGKVERSGNIDVNKIARNTSLQVVVERLEDALRLPKKASHELALMQRFKINSKLKNALKSNLKQNANKELYHGTNSLLKSHVPFSSADKIKSVSADLLNVTKPVYDCSLNPSAWNSSNLVHISKETKTQSSYYSPIKLMFVSEVNCKEGVRYILSSISVTSKGNHSNCFFEKASESLINKTEKTENRKESSQDVSNVCLDVSSEYILSEKEPGLNNIIDTYNMNETEKYCIQNVDKMVDRASNMDDSTLKRKPGRSKKTGPQVIKQTKRPVGRPPKAMLHGNESIHSRDESNNDKSTESAASGLEEYSKKNLLITVVFGRSRRIQRHVSEDVWIAKPVNNVHVLNVCADLKYNGNKNVDEINTVANHEFLKSSYEHVRPIKDKPVLHYSGSNVIHPYKKPGRPAKIKISGISVTVNRVSPQERKVSMNNCLPSVAQKSSLEKTISKYDYQQCSKPITMQDNRSQDCLDFPSMGPKMDVSHLRYSVRERHSSLPFSHSLKSYKSALVHKSSKLCLNKAKDQKDNTKQLTMSTPLKHTLDAKNAKKDCEESCNSIFEVSSDPIFPSDTSLRWWATTVSNDTLLEDLDSRFEKIANTWLQVDGNEPKCYLYGKGSNDEPDCKLEISNPLRTCLLEFKISPVKTLFQKKCDMNELCAWFMETTETQSLSIVKKANARNPLDVISSRRTKARAKHSDLNSCPFSKHFKKFALTSQSSEKLQMLHGVVRPQRFNLKSETALVGIRTKYNILKQKKLRLQHKLCNQLIKRTSQLRSVKYKYGRALKKMNAIVPRFQGHHTNETQQSILPAEPEIIDAFHQTVQLSALRTHENEINDNQKWQKIQVQSKLFQSTGSPEILKDCRVCLKKINHVENKNSWKLNTALPAPESSEFGNNHQAYNERSCTLRSYSAQENVFKGEKKVRTDNGAERHHNETVNNRKNKSSMKWLNEQMKRNKASIYIKSDYSSTFVSKALNKNKGKKRSGTPLEIDIKAAKRPKRQTVAARYT</sequence>
<feature type="region of interest" description="Disordered" evidence="1">
    <location>
        <begin position="793"/>
        <end position="855"/>
    </location>
</feature>
<dbReference type="Proteomes" id="UP000515159">
    <property type="component" value="Chromosome 1"/>
</dbReference>
<dbReference type="RefSeq" id="XP_033804564.1">
    <property type="nucleotide sequence ID" value="XM_033948673.1"/>
</dbReference>
<reference evidence="3" key="1">
    <citation type="submission" date="2025-08" db="UniProtKB">
        <authorList>
            <consortium name="RefSeq"/>
        </authorList>
    </citation>
    <scope>IDENTIFICATION</scope>
</reference>
<protein>
    <submittedName>
        <fullName evidence="3">Uncharacterized protein LOC117362382</fullName>
    </submittedName>
</protein>
<proteinExistence type="predicted"/>
<keyword evidence="2" id="KW-1185">Reference proteome</keyword>
<feature type="compositionally biased region" description="Polar residues" evidence="1">
    <location>
        <begin position="1"/>
        <end position="14"/>
    </location>
</feature>
<gene>
    <name evidence="3" type="primary">LOC117362382</name>
</gene>
<feature type="region of interest" description="Disordered" evidence="1">
    <location>
        <begin position="172"/>
        <end position="191"/>
    </location>
</feature>
<feature type="compositionally biased region" description="Basic and acidic residues" evidence="1">
    <location>
        <begin position="835"/>
        <end position="849"/>
    </location>
</feature>
<evidence type="ECO:0000256" key="1">
    <source>
        <dbReference type="SAM" id="MobiDB-lite"/>
    </source>
</evidence>
<organism evidence="2 3">
    <name type="scientific">Geotrypetes seraphini</name>
    <name type="common">Gaboon caecilian</name>
    <name type="synonym">Caecilia seraphini</name>
    <dbReference type="NCBI Taxonomy" id="260995"/>
    <lineage>
        <taxon>Eukaryota</taxon>
        <taxon>Metazoa</taxon>
        <taxon>Chordata</taxon>
        <taxon>Craniata</taxon>
        <taxon>Vertebrata</taxon>
        <taxon>Euteleostomi</taxon>
        <taxon>Amphibia</taxon>
        <taxon>Gymnophiona</taxon>
        <taxon>Geotrypetes</taxon>
    </lineage>
</organism>
<dbReference type="GeneID" id="117362382"/>